<dbReference type="PANTHER" id="PTHR33248">
    <property type="entry name" value="ZINC ION-BINDING PROTEIN"/>
    <property type="match status" value="1"/>
</dbReference>
<evidence type="ECO:0000313" key="2">
    <source>
        <dbReference type="Proteomes" id="UP000826271"/>
    </source>
</evidence>
<keyword evidence="2" id="KW-1185">Reference proteome</keyword>
<proteinExistence type="predicted"/>
<dbReference type="Proteomes" id="UP000826271">
    <property type="component" value="Unassembled WGS sequence"/>
</dbReference>
<comment type="caution">
    <text evidence="1">The sequence shown here is derived from an EMBL/GenBank/DDBJ whole genome shotgun (WGS) entry which is preliminary data.</text>
</comment>
<reference evidence="1" key="1">
    <citation type="submission" date="2019-10" db="EMBL/GenBank/DDBJ databases">
        <authorList>
            <person name="Zhang R."/>
            <person name="Pan Y."/>
            <person name="Wang J."/>
            <person name="Ma R."/>
            <person name="Yu S."/>
        </authorList>
    </citation>
    <scope>NUCLEOTIDE SEQUENCE</scope>
    <source>
        <strain evidence="1">LA-IB0</strain>
        <tissue evidence="1">Leaf</tissue>
    </source>
</reference>
<sequence>MAFGCDCLKPAVLVTSWTREDPGRRFHGCNEGRCRFSVWEDPPICYRSKIVIPELKNRIVEVLTFDYDDVLHSDKHLSFFLNHLVRGWKRFALSCVLGGFGALGAAAATLELEVAFDGVDDLDCATDCLVELGCLNMIFDLDALQS</sequence>
<dbReference type="EMBL" id="WHWC01000001">
    <property type="protein sequence ID" value="KAG8390201.1"/>
    <property type="molecule type" value="Genomic_DNA"/>
</dbReference>
<gene>
    <name evidence="1" type="ORF">BUALT_Bualt01G0058900</name>
</gene>
<evidence type="ECO:0000313" key="1">
    <source>
        <dbReference type="EMBL" id="KAG8390201.1"/>
    </source>
</evidence>
<dbReference type="AlphaFoldDB" id="A0AAV6Y4T9"/>
<organism evidence="1 2">
    <name type="scientific">Buddleja alternifolia</name>
    <dbReference type="NCBI Taxonomy" id="168488"/>
    <lineage>
        <taxon>Eukaryota</taxon>
        <taxon>Viridiplantae</taxon>
        <taxon>Streptophyta</taxon>
        <taxon>Embryophyta</taxon>
        <taxon>Tracheophyta</taxon>
        <taxon>Spermatophyta</taxon>
        <taxon>Magnoliopsida</taxon>
        <taxon>eudicotyledons</taxon>
        <taxon>Gunneridae</taxon>
        <taxon>Pentapetalae</taxon>
        <taxon>asterids</taxon>
        <taxon>lamiids</taxon>
        <taxon>Lamiales</taxon>
        <taxon>Scrophulariaceae</taxon>
        <taxon>Buddlejeae</taxon>
        <taxon>Buddleja</taxon>
    </lineage>
</organism>
<accession>A0AAV6Y4T9</accession>
<protein>
    <submittedName>
        <fullName evidence="1">Uncharacterized protein</fullName>
    </submittedName>
</protein>
<name>A0AAV6Y4T9_9LAMI</name>